<keyword evidence="5" id="KW-1185">Reference proteome</keyword>
<evidence type="ECO:0000256" key="1">
    <source>
        <dbReference type="SAM" id="MobiDB-lite"/>
    </source>
</evidence>
<organism evidence="4 5">
    <name type="scientific">Thiothrix winogradskyi</name>
    <dbReference type="NCBI Taxonomy" id="96472"/>
    <lineage>
        <taxon>Bacteria</taxon>
        <taxon>Pseudomonadati</taxon>
        <taxon>Pseudomonadota</taxon>
        <taxon>Gammaproteobacteria</taxon>
        <taxon>Thiotrichales</taxon>
        <taxon>Thiotrichaceae</taxon>
        <taxon>Thiothrix</taxon>
    </lineage>
</organism>
<feature type="chain" id="PRO_5046603709" evidence="2">
    <location>
        <begin position="28"/>
        <end position="183"/>
    </location>
</feature>
<sequence length="183" mass="19947">MLNMYQKTATCLILMGILATITPVSWAEENIIAYPKPSTAASATPEPASTTSPTNAPPPTANLAPQVTRAAFTTGLTAREPNDQLNRVTAGQNIYYFTELLNLQGRVITHRWEKDGAFQLGLQFPVGGQRWRVHSNKMIAPNLPGVWKVSVLNDDGSVLHQDTLMVEAVTAPAPQAIWDTLPR</sequence>
<reference evidence="4" key="1">
    <citation type="journal article" date="2022" name="Microorganisms">
        <title>Two New Species of Filamentous Sulfur Bacteria of the Genus Thiothrix, Thiothrix winogradskyi sp. nov. and 'Candidatus Thiothrix sulfatifontis' sp. nov.</title>
        <authorList>
            <person name="Ravin N.V."/>
            <person name="Rossetti S."/>
            <person name="Beletsky A.V."/>
            <person name="Kadnikov V.V."/>
            <person name="Rudenko T.S."/>
            <person name="Smolyakov D.D."/>
            <person name="Moskvitina M.I."/>
            <person name="Gureeva M.V."/>
            <person name="Mardanov A.V."/>
            <person name="Grabovich M.Y."/>
        </authorList>
    </citation>
    <scope>NUCLEOTIDE SEQUENCE</scope>
    <source>
        <strain evidence="4">CT3</strain>
    </source>
</reference>
<evidence type="ECO:0000259" key="3">
    <source>
        <dbReference type="Pfam" id="PF11141"/>
    </source>
</evidence>
<dbReference type="RefSeq" id="WP_236501197.1">
    <property type="nucleotide sequence ID" value="NZ_CP091244.1"/>
</dbReference>
<evidence type="ECO:0000256" key="2">
    <source>
        <dbReference type="SAM" id="SignalP"/>
    </source>
</evidence>
<dbReference type="Proteomes" id="UP001054801">
    <property type="component" value="Chromosome"/>
</dbReference>
<gene>
    <name evidence="4" type="ORF">L2Y54_07495</name>
</gene>
<feature type="signal peptide" evidence="2">
    <location>
        <begin position="1"/>
        <end position="27"/>
    </location>
</feature>
<proteinExistence type="predicted"/>
<evidence type="ECO:0000313" key="4">
    <source>
        <dbReference type="EMBL" id="UJS25878.1"/>
    </source>
</evidence>
<dbReference type="Pfam" id="PF11141">
    <property type="entry name" value="DUF2914"/>
    <property type="match status" value="1"/>
</dbReference>
<keyword evidence="2" id="KW-0732">Signal</keyword>
<name>A0ABY3T386_9GAMM</name>
<dbReference type="EMBL" id="CP091244">
    <property type="protein sequence ID" value="UJS25878.1"/>
    <property type="molecule type" value="Genomic_DNA"/>
</dbReference>
<protein>
    <submittedName>
        <fullName evidence="4">DUF2914 domain-containing protein</fullName>
    </submittedName>
</protein>
<accession>A0ABY3T386</accession>
<feature type="compositionally biased region" description="Low complexity" evidence="1">
    <location>
        <begin position="38"/>
        <end position="54"/>
    </location>
</feature>
<feature type="region of interest" description="Disordered" evidence="1">
    <location>
        <begin position="38"/>
        <end position="62"/>
    </location>
</feature>
<feature type="domain" description="DUF2914" evidence="3">
    <location>
        <begin position="108"/>
        <end position="161"/>
    </location>
</feature>
<evidence type="ECO:0000313" key="5">
    <source>
        <dbReference type="Proteomes" id="UP001054801"/>
    </source>
</evidence>
<dbReference type="InterPro" id="IPR022606">
    <property type="entry name" value="DUF2914"/>
</dbReference>